<dbReference type="InterPro" id="IPR035959">
    <property type="entry name" value="RutC-like_sf"/>
</dbReference>
<name>A0AAP4CZ28_9ENTR</name>
<comment type="caution">
    <text evidence="1">The sequence shown here is derived from an EMBL/GenBank/DDBJ whole genome shotgun (WGS) entry which is preliminary data.</text>
</comment>
<dbReference type="InterPro" id="IPR006175">
    <property type="entry name" value="YjgF/YER057c/UK114"/>
</dbReference>
<dbReference type="EMBL" id="JASSOM010000003">
    <property type="protein sequence ID" value="MDK9361917.1"/>
    <property type="molecule type" value="Genomic_DNA"/>
</dbReference>
<sequence length="129" mass="13817">MVTRYGTEGSQGAGGQALPFASAVAADGWLYVSGQTPMLDGEIIDGGIVAQSTLAIQRCLDIVAQAGFSREDIVHMKVILTDARDFPSFNAVFRRFFGDAPPARICCVADLVVDCRVEVDVTCFNAVKR</sequence>
<dbReference type="PANTHER" id="PTHR11803">
    <property type="entry name" value="2-IMINOBUTANOATE/2-IMINOPROPANOATE DEAMINASE RIDA"/>
    <property type="match status" value="1"/>
</dbReference>
<gene>
    <name evidence="1" type="ORF">QQF32_01695</name>
</gene>
<organism evidence="1 2">
    <name type="scientific">Lelliottia wanjuensis</name>
    <dbReference type="NCBI Taxonomy" id="3050585"/>
    <lineage>
        <taxon>Bacteria</taxon>
        <taxon>Pseudomonadati</taxon>
        <taxon>Pseudomonadota</taxon>
        <taxon>Gammaproteobacteria</taxon>
        <taxon>Enterobacterales</taxon>
        <taxon>Enterobacteriaceae</taxon>
        <taxon>Lelliottia</taxon>
    </lineage>
</organism>
<proteinExistence type="predicted"/>
<accession>A0AAP4CZ28</accession>
<dbReference type="SUPFAM" id="SSF55298">
    <property type="entry name" value="YjgF-like"/>
    <property type="match status" value="1"/>
</dbReference>
<dbReference type="Proteomes" id="UP001223214">
    <property type="component" value="Unassembled WGS sequence"/>
</dbReference>
<dbReference type="EC" id="3.5.-.-" evidence="1"/>
<dbReference type="AlphaFoldDB" id="A0AAP4CZ28"/>
<protein>
    <submittedName>
        <fullName evidence="1">RidA family protein</fullName>
        <ecNumber evidence="1">3.5.-.-</ecNumber>
    </submittedName>
</protein>
<dbReference type="CDD" id="cd00448">
    <property type="entry name" value="YjgF_YER057c_UK114_family"/>
    <property type="match status" value="1"/>
</dbReference>
<evidence type="ECO:0000313" key="2">
    <source>
        <dbReference type="Proteomes" id="UP001223214"/>
    </source>
</evidence>
<reference evidence="1 2" key="1">
    <citation type="submission" date="2023-06" db="EMBL/GenBank/DDBJ databases">
        <title>Identification and characterization of antibiotic-resistant Gram-negative bacteria.</title>
        <authorList>
            <person name="Cho G.-S."/>
            <person name="Lee J."/>
            <person name="Tai E."/>
            <person name="Jeong S."/>
            <person name="Kim I."/>
            <person name="Kim B.-E."/>
            <person name="Jeong M.-I."/>
            <person name="Oh K.-K."/>
            <person name="Franz C.M.A.P."/>
        </authorList>
    </citation>
    <scope>NUCLEOTIDE SEQUENCE [LARGE SCALE GENOMIC DNA]</scope>
    <source>
        <strain evidence="1 2">V106_12</strain>
    </source>
</reference>
<dbReference type="GO" id="GO:0005829">
    <property type="term" value="C:cytosol"/>
    <property type="evidence" value="ECO:0007669"/>
    <property type="project" value="TreeGrafter"/>
</dbReference>
<dbReference type="RefSeq" id="WP_285149669.1">
    <property type="nucleotide sequence ID" value="NZ_JASSOM010000003.1"/>
</dbReference>
<dbReference type="GO" id="GO:0019239">
    <property type="term" value="F:deaminase activity"/>
    <property type="evidence" value="ECO:0007669"/>
    <property type="project" value="TreeGrafter"/>
</dbReference>
<keyword evidence="1" id="KW-0378">Hydrolase</keyword>
<dbReference type="Pfam" id="PF01042">
    <property type="entry name" value="Ribonuc_L-PSP"/>
    <property type="match status" value="1"/>
</dbReference>
<dbReference type="PANTHER" id="PTHR11803:SF39">
    <property type="entry name" value="2-IMINOBUTANOATE_2-IMINOPROPANOATE DEAMINASE"/>
    <property type="match status" value="1"/>
</dbReference>
<evidence type="ECO:0000313" key="1">
    <source>
        <dbReference type="EMBL" id="MDK9361917.1"/>
    </source>
</evidence>
<keyword evidence="2" id="KW-1185">Reference proteome</keyword>
<dbReference type="Gene3D" id="3.30.1330.40">
    <property type="entry name" value="RutC-like"/>
    <property type="match status" value="1"/>
</dbReference>